<accession>A0AAD5XWS7</accession>
<comment type="caution">
    <text evidence="1">The sequence shown here is derived from an EMBL/GenBank/DDBJ whole genome shotgun (WGS) entry which is preliminary data.</text>
</comment>
<evidence type="ECO:0000313" key="1">
    <source>
        <dbReference type="EMBL" id="KAJ3222472.1"/>
    </source>
</evidence>
<dbReference type="Proteomes" id="UP001211065">
    <property type="component" value="Unassembled WGS sequence"/>
</dbReference>
<reference evidence="1" key="1">
    <citation type="submission" date="2020-05" db="EMBL/GenBank/DDBJ databases">
        <title>Phylogenomic resolution of chytrid fungi.</title>
        <authorList>
            <person name="Stajich J.E."/>
            <person name="Amses K."/>
            <person name="Simmons R."/>
            <person name="Seto K."/>
            <person name="Myers J."/>
            <person name="Bonds A."/>
            <person name="Quandt C.A."/>
            <person name="Barry K."/>
            <person name="Liu P."/>
            <person name="Grigoriev I."/>
            <person name="Longcore J.E."/>
            <person name="James T.Y."/>
        </authorList>
    </citation>
    <scope>NUCLEOTIDE SEQUENCE</scope>
    <source>
        <strain evidence="1">JEL0476</strain>
    </source>
</reference>
<organism evidence="1 2">
    <name type="scientific">Clydaea vesicula</name>
    <dbReference type="NCBI Taxonomy" id="447962"/>
    <lineage>
        <taxon>Eukaryota</taxon>
        <taxon>Fungi</taxon>
        <taxon>Fungi incertae sedis</taxon>
        <taxon>Chytridiomycota</taxon>
        <taxon>Chytridiomycota incertae sedis</taxon>
        <taxon>Chytridiomycetes</taxon>
        <taxon>Lobulomycetales</taxon>
        <taxon>Lobulomycetaceae</taxon>
        <taxon>Clydaea</taxon>
    </lineage>
</organism>
<dbReference type="EMBL" id="JADGJW010000174">
    <property type="protein sequence ID" value="KAJ3222472.1"/>
    <property type="molecule type" value="Genomic_DNA"/>
</dbReference>
<evidence type="ECO:0000313" key="2">
    <source>
        <dbReference type="Proteomes" id="UP001211065"/>
    </source>
</evidence>
<name>A0AAD5XWS7_9FUNG</name>
<gene>
    <name evidence="1" type="ORF">HK099_002278</name>
</gene>
<sequence length="591" mass="69038">MNALAESESTLHYKKCFFLKKEGFISIDIRHQVFSWNTCYNYEKLVEVSIQNIIGCEYDLELCELKLLCDENYGKNKKIHVFKLSSNNELKDLIIKLNELHTGFNCMESFKGNLEKPRHNLKNKIALLRKNNKVNVFLPESTKIQATPDVSKRYFNTSCLKGTQNVFLQKGKDIFDGNNINCIDKGLDVERSLDDKNSMTNFETSPKTTLTDGLPDIMKNVLKLDNTPPNRAASTDYLNISFQKREALFYSELKENEQNTINISVNSESYFEEMVNKLMNLNSELIFETCWVIKDENSNQTFDAVDVRRNKTKHYLSLFIMAFISREFIAEKDGIGLLPKSINDDTLYTRFRSFYVALLKTISLDIFLPSNISDSFYKVFLGITLCLSDFENSIPVIFKQYLEQFENSTNPLVKLTSALTKDLIFSRTGMKSVFYMSSTSGEYSNFLKKINSLYTFEEFKANFTSRIEVFHCDILDNLTLPCTEIERKDLLHTESSYKTFRTFVHNLSVPDLQDFWFKATNELTYNKNVRFLFKCNQESNIFNVHCQIQEQIICWNLNYPENIKVYFISCPYFENRQKLISSINLWRRSKM</sequence>
<protein>
    <submittedName>
        <fullName evidence="1">Uncharacterized protein</fullName>
    </submittedName>
</protein>
<proteinExistence type="predicted"/>
<keyword evidence="2" id="KW-1185">Reference proteome</keyword>
<dbReference type="AlphaFoldDB" id="A0AAD5XWS7"/>